<name>X8ALS2_MYCXE</name>
<dbReference type="AlphaFoldDB" id="X8ALS2"/>
<evidence type="ECO:0000313" key="2">
    <source>
        <dbReference type="EMBL" id="EUA32554.1"/>
    </source>
</evidence>
<evidence type="ECO:0000256" key="1">
    <source>
        <dbReference type="SAM" id="MobiDB-lite"/>
    </source>
</evidence>
<feature type="compositionally biased region" description="Basic and acidic residues" evidence="1">
    <location>
        <begin position="71"/>
        <end position="84"/>
    </location>
</feature>
<protein>
    <submittedName>
        <fullName evidence="2">Uncharacterized protein</fullName>
    </submittedName>
</protein>
<reference evidence="2" key="1">
    <citation type="submission" date="2014-01" db="EMBL/GenBank/DDBJ databases">
        <authorList>
            <person name="Brown-Elliot B."/>
            <person name="Wallace R."/>
            <person name="Lenaerts A."/>
            <person name="Ordway D."/>
            <person name="DeGroote M.A."/>
            <person name="Parker T."/>
            <person name="Sizemore C."/>
            <person name="Tallon L.J."/>
            <person name="Sadzewicz L.K."/>
            <person name="Sengamalay N."/>
            <person name="Fraser C.M."/>
            <person name="Hine E."/>
            <person name="Shefchek K.A."/>
            <person name="Das S.P."/>
            <person name="Tettelin H."/>
        </authorList>
    </citation>
    <scope>NUCLEOTIDE SEQUENCE [LARGE SCALE GENOMIC DNA]</scope>
    <source>
        <strain evidence="2">4042</strain>
    </source>
</reference>
<feature type="region of interest" description="Disordered" evidence="1">
    <location>
        <begin position="71"/>
        <end position="94"/>
    </location>
</feature>
<comment type="caution">
    <text evidence="2">The sequence shown here is derived from an EMBL/GenBank/DDBJ whole genome shotgun (WGS) entry which is preliminary data.</text>
</comment>
<proteinExistence type="predicted"/>
<sequence length="114" mass="12321">MAARFEKGALEFGDGGGEFCTDRTVAGCHRFDQCRVGLAGGLDLAGTCSCASAKRIRSSVLTVNPCLEGYSRRETPSKTTREPVQRTQRAPGLTRRRTAAALENRGAGCQHRYL</sequence>
<organism evidence="2">
    <name type="scientific">Mycobacterium xenopi 4042</name>
    <dbReference type="NCBI Taxonomy" id="1299334"/>
    <lineage>
        <taxon>Bacteria</taxon>
        <taxon>Bacillati</taxon>
        <taxon>Actinomycetota</taxon>
        <taxon>Actinomycetes</taxon>
        <taxon>Mycobacteriales</taxon>
        <taxon>Mycobacteriaceae</taxon>
        <taxon>Mycobacterium</taxon>
    </lineage>
</organism>
<accession>X8ALS2</accession>
<gene>
    <name evidence="2" type="ORF">I553_3553</name>
</gene>
<dbReference type="EMBL" id="JAOB01000054">
    <property type="protein sequence ID" value="EUA32554.1"/>
    <property type="molecule type" value="Genomic_DNA"/>
</dbReference>